<name>A0A0A9HYA9_ARUDO</name>
<dbReference type="EMBL" id="GBRH01159993">
    <property type="protein sequence ID" value="JAE37903.1"/>
    <property type="molecule type" value="Transcribed_RNA"/>
</dbReference>
<proteinExistence type="predicted"/>
<sequence length="28" mass="3411">MNECINIRYFRLIISSFCFSMTLKKHSQ</sequence>
<accession>A0A0A9HYA9</accession>
<protein>
    <submittedName>
        <fullName evidence="1">Uncharacterized protein</fullName>
    </submittedName>
</protein>
<reference evidence="1" key="1">
    <citation type="submission" date="2014-09" db="EMBL/GenBank/DDBJ databases">
        <authorList>
            <person name="Magalhaes I.L.F."/>
            <person name="Oliveira U."/>
            <person name="Santos F.R."/>
            <person name="Vidigal T.H.D.A."/>
            <person name="Brescovit A.D."/>
            <person name="Santos A.J."/>
        </authorList>
    </citation>
    <scope>NUCLEOTIDE SEQUENCE</scope>
    <source>
        <tissue evidence="1">Shoot tissue taken approximately 20 cm above the soil surface</tissue>
    </source>
</reference>
<organism evidence="1">
    <name type="scientific">Arundo donax</name>
    <name type="common">Giant reed</name>
    <name type="synonym">Donax arundinaceus</name>
    <dbReference type="NCBI Taxonomy" id="35708"/>
    <lineage>
        <taxon>Eukaryota</taxon>
        <taxon>Viridiplantae</taxon>
        <taxon>Streptophyta</taxon>
        <taxon>Embryophyta</taxon>
        <taxon>Tracheophyta</taxon>
        <taxon>Spermatophyta</taxon>
        <taxon>Magnoliopsida</taxon>
        <taxon>Liliopsida</taxon>
        <taxon>Poales</taxon>
        <taxon>Poaceae</taxon>
        <taxon>PACMAD clade</taxon>
        <taxon>Arundinoideae</taxon>
        <taxon>Arundineae</taxon>
        <taxon>Arundo</taxon>
    </lineage>
</organism>
<reference evidence="1" key="2">
    <citation type="journal article" date="2015" name="Data Brief">
        <title>Shoot transcriptome of the giant reed, Arundo donax.</title>
        <authorList>
            <person name="Barrero R.A."/>
            <person name="Guerrero F.D."/>
            <person name="Moolhuijzen P."/>
            <person name="Goolsby J.A."/>
            <person name="Tidwell J."/>
            <person name="Bellgard S.E."/>
            <person name="Bellgard M.I."/>
        </authorList>
    </citation>
    <scope>NUCLEOTIDE SEQUENCE</scope>
    <source>
        <tissue evidence="1">Shoot tissue taken approximately 20 cm above the soil surface</tissue>
    </source>
</reference>
<dbReference type="AlphaFoldDB" id="A0A0A9HYA9"/>
<evidence type="ECO:0000313" key="1">
    <source>
        <dbReference type="EMBL" id="JAE37903.1"/>
    </source>
</evidence>